<dbReference type="SUPFAM" id="SSF55103">
    <property type="entry name" value="FAD-linked oxidases, C-terminal domain"/>
    <property type="match status" value="1"/>
</dbReference>
<dbReference type="InterPro" id="IPR036318">
    <property type="entry name" value="FAD-bd_PCMH-like_sf"/>
</dbReference>
<feature type="compositionally biased region" description="Low complexity" evidence="7">
    <location>
        <begin position="86"/>
        <end position="99"/>
    </location>
</feature>
<dbReference type="GO" id="GO:0071949">
    <property type="term" value="F:FAD binding"/>
    <property type="evidence" value="ECO:0007669"/>
    <property type="project" value="InterPro"/>
</dbReference>
<evidence type="ECO:0000256" key="2">
    <source>
        <dbReference type="ARBA" id="ARBA00005466"/>
    </source>
</evidence>
<protein>
    <recommendedName>
        <fullName evidence="3">cytokinin dehydrogenase</fullName>
        <ecNumber evidence="3">1.5.99.12</ecNumber>
    </recommendedName>
</protein>
<keyword evidence="5" id="KW-0274">FAD</keyword>
<comment type="similarity">
    <text evidence="2">Belongs to the oxygen-dependent FAD-linked oxidoreductase family.</text>
</comment>
<accession>A0A0C9QS99</accession>
<feature type="region of interest" description="Disordered" evidence="7">
    <location>
        <begin position="1"/>
        <end position="22"/>
    </location>
</feature>
<evidence type="ECO:0000256" key="1">
    <source>
        <dbReference type="ARBA" id="ARBA00001974"/>
    </source>
</evidence>
<feature type="compositionally biased region" description="Polar residues" evidence="7">
    <location>
        <begin position="100"/>
        <end position="109"/>
    </location>
</feature>
<dbReference type="InterPro" id="IPR006094">
    <property type="entry name" value="Oxid_FAD_bind_N"/>
</dbReference>
<dbReference type="EMBL" id="GCHU01012071">
    <property type="protein sequence ID" value="JAG87560.1"/>
    <property type="molecule type" value="Transcribed_RNA"/>
</dbReference>
<evidence type="ECO:0000256" key="6">
    <source>
        <dbReference type="ARBA" id="ARBA00023002"/>
    </source>
</evidence>
<dbReference type="InterPro" id="IPR050432">
    <property type="entry name" value="FAD-linked_Oxidoreductases_BP"/>
</dbReference>
<dbReference type="GO" id="GO:0019139">
    <property type="term" value="F:cytokinin dehydrogenase activity"/>
    <property type="evidence" value="ECO:0007669"/>
    <property type="project" value="UniProtKB-EC"/>
</dbReference>
<reference evidence="9" key="1">
    <citation type="submission" date="2015-02" db="EMBL/GenBank/DDBJ databases">
        <title>A transcriptome of Wollemia nobilis - a relic of Gondwana.</title>
        <authorList>
            <person name="Chia J.Y."/>
            <person name="Leong Y.S."/>
            <person name="Abdul Karim S."/>
            <person name="Wan Azmi N."/>
            <person name="Hercus R."/>
            <person name="Croft L."/>
        </authorList>
    </citation>
    <scope>NUCLEOTIDE SEQUENCE</scope>
    <source>
        <strain evidence="9">MaeBrown</strain>
        <tissue evidence="9">Leaf</tissue>
    </source>
</reference>
<dbReference type="Pfam" id="PF09265">
    <property type="entry name" value="Cytokin-bind"/>
    <property type="match status" value="1"/>
</dbReference>
<dbReference type="EC" id="1.5.99.12" evidence="3"/>
<feature type="region of interest" description="Disordered" evidence="7">
    <location>
        <begin position="71"/>
        <end position="109"/>
    </location>
</feature>
<dbReference type="InterPro" id="IPR016166">
    <property type="entry name" value="FAD-bd_PCMH"/>
</dbReference>
<dbReference type="PROSITE" id="PS51387">
    <property type="entry name" value="FAD_PCMH"/>
    <property type="match status" value="1"/>
</dbReference>
<dbReference type="InterPro" id="IPR016169">
    <property type="entry name" value="FAD-bd_PCMH_sub2"/>
</dbReference>
<dbReference type="Gene3D" id="3.30.465.10">
    <property type="match status" value="1"/>
</dbReference>
<evidence type="ECO:0000313" key="9">
    <source>
        <dbReference type="EMBL" id="JAG87560.1"/>
    </source>
</evidence>
<feature type="compositionally biased region" description="Basic residues" evidence="7">
    <location>
        <begin position="71"/>
        <end position="85"/>
    </location>
</feature>
<dbReference type="PANTHER" id="PTHR13878:SF112">
    <property type="entry name" value="CYTOKININ DEHYDROGENASE 7"/>
    <property type="match status" value="1"/>
</dbReference>
<comment type="cofactor">
    <cofactor evidence="1">
        <name>FAD</name>
        <dbReference type="ChEBI" id="CHEBI:57692"/>
    </cofactor>
</comment>
<dbReference type="Gene3D" id="3.30.43.10">
    <property type="entry name" value="Uridine Diphospho-n-acetylenolpyruvylglucosamine Reductase, domain 2"/>
    <property type="match status" value="1"/>
</dbReference>
<evidence type="ECO:0000259" key="8">
    <source>
        <dbReference type="PROSITE" id="PS51387"/>
    </source>
</evidence>
<dbReference type="AlphaFoldDB" id="A0A0C9QS99"/>
<dbReference type="PANTHER" id="PTHR13878">
    <property type="entry name" value="GULONOLACTONE OXIDASE"/>
    <property type="match status" value="1"/>
</dbReference>
<evidence type="ECO:0000256" key="5">
    <source>
        <dbReference type="ARBA" id="ARBA00022827"/>
    </source>
</evidence>
<evidence type="ECO:0000256" key="3">
    <source>
        <dbReference type="ARBA" id="ARBA00011928"/>
    </source>
</evidence>
<organism evidence="9">
    <name type="scientific">Wollemia nobilis</name>
    <dbReference type="NCBI Taxonomy" id="56998"/>
    <lineage>
        <taxon>Eukaryota</taxon>
        <taxon>Viridiplantae</taxon>
        <taxon>Streptophyta</taxon>
        <taxon>Embryophyta</taxon>
        <taxon>Tracheophyta</taxon>
        <taxon>Spermatophyta</taxon>
        <taxon>Pinopsida</taxon>
        <taxon>Pinidae</taxon>
        <taxon>Conifers II</taxon>
        <taxon>Araucariales</taxon>
        <taxon>Araucariaceae</taxon>
        <taxon>Wollemia</taxon>
    </lineage>
</organism>
<dbReference type="InterPro" id="IPR016167">
    <property type="entry name" value="FAD-bd_PCMH_sub1"/>
</dbReference>
<sequence length="599" mass="67368">MPEGNTNNRGGPEEDDKEESHLRRKIIDRTFVAARTKLSAMKFPARNLLVMLIVFLERIVTRCIISNSDTHHRHHNHHHYHHHLRSSSSSSTTASTNFSGRSSSKVDCGTSLSSLELEGTISLYETEIAAKDFGGIYHHKPAAIVIPACVEDILKVVTMVAASPNLTVAAKGNGHSINGQAQALNGLVLDMSSMKGIEIFEGSETQSPYVDAFGGELWVDVLRATLKVGLTPRSWTDYLYLSVGGTLSNGGVSGQAFKFGPQISNVLQMDIVTGTAEVITCSPEQREDLFYGALGGLGQFGIINRARILLQRAPDMVRWIRVVYAEFEDFRGDQELLISRPAKETFDYVEGFVLANNEDPINGWPSVPLSSNSSFDLNRIPPTAGPMLYCLEVALHYHHATDYIALNKRMDKMLAPLRFIRGLQYSIDLPYFDFLNRVHQVEVAARESGIWDAPHPWMNMFVPKSKISEFDAKVFREILKHGVGGPMLVYPLSRNKWDSHMSVIVPEEEDIFYLVALLRFSPPYPAGPPLQTLLAQNEEIIHYCISRGIDMKLYIPHYKTEAEWKRHFGRHWHQFLRRKITYDPQAILAPGHRIFARSS</sequence>
<dbReference type="GO" id="GO:0009690">
    <property type="term" value="P:cytokinin metabolic process"/>
    <property type="evidence" value="ECO:0007669"/>
    <property type="project" value="InterPro"/>
</dbReference>
<dbReference type="InterPro" id="IPR015345">
    <property type="entry name" value="Cytokinin_DH_FAD/cytokin-bd"/>
</dbReference>
<dbReference type="SUPFAM" id="SSF56176">
    <property type="entry name" value="FAD-binding/transporter-associated domain-like"/>
    <property type="match status" value="1"/>
</dbReference>
<keyword evidence="4" id="KW-0285">Flavoprotein</keyword>
<keyword evidence="6" id="KW-0560">Oxidoreductase</keyword>
<feature type="domain" description="FAD-binding PCMH-type" evidence="8">
    <location>
        <begin position="137"/>
        <end position="313"/>
    </location>
</feature>
<name>A0A0C9QS99_9CONI</name>
<proteinExistence type="inferred from homology"/>
<dbReference type="Pfam" id="PF01565">
    <property type="entry name" value="FAD_binding_4"/>
    <property type="match status" value="1"/>
</dbReference>
<evidence type="ECO:0000256" key="4">
    <source>
        <dbReference type="ARBA" id="ARBA00022630"/>
    </source>
</evidence>
<evidence type="ECO:0000256" key="7">
    <source>
        <dbReference type="SAM" id="MobiDB-lite"/>
    </source>
</evidence>
<dbReference type="InterPro" id="IPR016170">
    <property type="entry name" value="Cytok_DH_C_sf"/>
</dbReference>
<dbReference type="Gene3D" id="3.40.462.10">
    <property type="entry name" value="FAD-linked oxidases, C-terminal domain"/>
    <property type="match status" value="1"/>
</dbReference>
<dbReference type="InterPro" id="IPR016164">
    <property type="entry name" value="FAD-linked_Oxase-like_C"/>
</dbReference>